<gene>
    <name evidence="4" type="ORF">NATSA_00255</name>
</gene>
<dbReference type="RefSeq" id="WP_210509322.1">
    <property type="nucleotide sequence ID" value="NZ_JAFIDN010000001.1"/>
</dbReference>
<keyword evidence="5" id="KW-1185">Reference proteome</keyword>
<dbReference type="InterPro" id="IPR026444">
    <property type="entry name" value="Secre_tail"/>
</dbReference>
<comment type="caution">
    <text evidence="4">The sequence shown here is derived from an EMBL/GenBank/DDBJ whole genome shotgun (WGS) entry which is preliminary data.</text>
</comment>
<evidence type="ECO:0000256" key="1">
    <source>
        <dbReference type="ARBA" id="ARBA00006865"/>
    </source>
</evidence>
<accession>A0A8J7S2W7</accession>
<dbReference type="PANTHER" id="PTHR10963">
    <property type="entry name" value="GLYCOSYL HYDROLASE-RELATED"/>
    <property type="match status" value="1"/>
</dbReference>
<name>A0A8J7S2W7_9BACT</name>
<dbReference type="Gene3D" id="2.60.120.200">
    <property type="match status" value="1"/>
</dbReference>
<feature type="domain" description="GH16" evidence="3">
    <location>
        <begin position="28"/>
        <end position="274"/>
    </location>
</feature>
<dbReference type="InterPro" id="IPR013320">
    <property type="entry name" value="ConA-like_dom_sf"/>
</dbReference>
<dbReference type="Gene3D" id="2.60.40.4070">
    <property type="match status" value="1"/>
</dbReference>
<comment type="similarity">
    <text evidence="1">Belongs to the glycosyl hydrolase 16 family.</text>
</comment>
<dbReference type="CDD" id="cd08023">
    <property type="entry name" value="GH16_laminarinase_like"/>
    <property type="match status" value="1"/>
</dbReference>
<sequence>MSNNKTSSSPLLVIVALFFLTPLSSLAQDWQLVWTDEFETQDLDTTKWEYMYGTGSMYGLNRWGNYEEQYYTDREENIFVEDGNLHIVAREENRGGMNYTSARIRSKGKADFRYGKFEIRAKLPEGQGLWPAIWMLPTEEVYGEWPQSGEIDIMELIGHEPDVVHGTVHYGPPWPDNQSRGHYYTLSEGKFSDDFHVFTIEWMPDRITWYVDDNFFTFVTPSNLEPHNWPFDEKFHLLLNVAVGGIWPGSPDGTTEFPQEMIVDWIRVYQDAELTSSEADDLQDIPSRFALHQNHPNPFNPTTNISFDLPEAEHVNIRVYDMLGRQVAVAANDNFQAGNHTISFDASSLSSGTYIYRIVTDSYQQSRTMQLIK</sequence>
<dbReference type="InterPro" id="IPR050546">
    <property type="entry name" value="Glycosyl_Hydrlase_16"/>
</dbReference>
<keyword evidence="2" id="KW-0732">Signal</keyword>
<protein>
    <submittedName>
        <fullName evidence="4">Family 16 glycosylhydrolase</fullName>
    </submittedName>
</protein>
<evidence type="ECO:0000313" key="5">
    <source>
        <dbReference type="Proteomes" id="UP000673975"/>
    </source>
</evidence>
<dbReference type="AlphaFoldDB" id="A0A8J7S2W7"/>
<feature type="signal peptide" evidence="2">
    <location>
        <begin position="1"/>
        <end position="27"/>
    </location>
</feature>
<dbReference type="GO" id="GO:0005975">
    <property type="term" value="P:carbohydrate metabolic process"/>
    <property type="evidence" value="ECO:0007669"/>
    <property type="project" value="InterPro"/>
</dbReference>
<feature type="chain" id="PRO_5035297746" evidence="2">
    <location>
        <begin position="28"/>
        <end position="373"/>
    </location>
</feature>
<dbReference type="GO" id="GO:0004553">
    <property type="term" value="F:hydrolase activity, hydrolyzing O-glycosyl compounds"/>
    <property type="evidence" value="ECO:0007669"/>
    <property type="project" value="InterPro"/>
</dbReference>
<organism evidence="4 5">
    <name type="scientific">Natronogracilivirga saccharolytica</name>
    <dbReference type="NCBI Taxonomy" id="2812953"/>
    <lineage>
        <taxon>Bacteria</taxon>
        <taxon>Pseudomonadati</taxon>
        <taxon>Balneolota</taxon>
        <taxon>Balneolia</taxon>
        <taxon>Balneolales</taxon>
        <taxon>Cyclonatronaceae</taxon>
        <taxon>Natronogracilivirga</taxon>
    </lineage>
</organism>
<dbReference type="InterPro" id="IPR000757">
    <property type="entry name" value="Beta-glucanase-like"/>
</dbReference>
<evidence type="ECO:0000259" key="3">
    <source>
        <dbReference type="PROSITE" id="PS51762"/>
    </source>
</evidence>
<evidence type="ECO:0000313" key="4">
    <source>
        <dbReference type="EMBL" id="MBP3191083.1"/>
    </source>
</evidence>
<dbReference type="SUPFAM" id="SSF49899">
    <property type="entry name" value="Concanavalin A-like lectins/glucanases"/>
    <property type="match status" value="1"/>
</dbReference>
<reference evidence="4" key="1">
    <citation type="submission" date="2021-02" db="EMBL/GenBank/DDBJ databases">
        <title>Natronogracilivirga saccharolytica gen. nov. sp. nov. a new anaerobic, haloalkiliphilic carbohydrate-fermenting bacterium from soda lake and proposing of Cyclonatronumiaceae fam. nov. in the phylum Balneolaeota.</title>
        <authorList>
            <person name="Zhilina T.N."/>
            <person name="Sorokin D.Y."/>
            <person name="Zavarzina D.G."/>
            <person name="Toshchakov S.V."/>
            <person name="Kublanov I.V."/>
        </authorList>
    </citation>
    <scope>NUCLEOTIDE SEQUENCE</scope>
    <source>
        <strain evidence="4">Z-1702</strain>
    </source>
</reference>
<proteinExistence type="inferred from homology"/>
<dbReference type="NCBIfam" id="TIGR04183">
    <property type="entry name" value="Por_Secre_tail"/>
    <property type="match status" value="1"/>
</dbReference>
<dbReference type="EMBL" id="JAFIDN010000001">
    <property type="protein sequence ID" value="MBP3191083.1"/>
    <property type="molecule type" value="Genomic_DNA"/>
</dbReference>
<dbReference type="Pfam" id="PF18962">
    <property type="entry name" value="Por_Secre_tail"/>
    <property type="match status" value="1"/>
</dbReference>
<dbReference type="PROSITE" id="PS51762">
    <property type="entry name" value="GH16_2"/>
    <property type="match status" value="1"/>
</dbReference>
<dbReference type="PANTHER" id="PTHR10963:SF55">
    <property type="entry name" value="GLYCOSIDE HYDROLASE FAMILY 16 PROTEIN"/>
    <property type="match status" value="1"/>
</dbReference>
<dbReference type="Proteomes" id="UP000673975">
    <property type="component" value="Unassembled WGS sequence"/>
</dbReference>
<evidence type="ECO:0000256" key="2">
    <source>
        <dbReference type="SAM" id="SignalP"/>
    </source>
</evidence>
<dbReference type="Pfam" id="PF00722">
    <property type="entry name" value="Glyco_hydro_16"/>
    <property type="match status" value="1"/>
</dbReference>